<proteinExistence type="predicted"/>
<protein>
    <submittedName>
        <fullName evidence="2">Uncharacterized protein</fullName>
    </submittedName>
</protein>
<evidence type="ECO:0000313" key="2">
    <source>
        <dbReference type="EMBL" id="EHO63474.1"/>
    </source>
</evidence>
<feature type="compositionally biased region" description="Basic and acidic residues" evidence="1">
    <location>
        <begin position="256"/>
        <end position="270"/>
    </location>
</feature>
<dbReference type="AlphaFoldDB" id="H1CYQ3"/>
<dbReference type="Proteomes" id="UP000003277">
    <property type="component" value="Unassembled WGS sequence"/>
</dbReference>
<dbReference type="PATRIC" id="fig|742743.3.peg.505"/>
<accession>H1CYQ3</accession>
<dbReference type="HOGENOM" id="CLU_762325_0_0_9"/>
<keyword evidence="3" id="KW-1185">Reference proteome</keyword>
<evidence type="ECO:0000256" key="1">
    <source>
        <dbReference type="SAM" id="MobiDB-lite"/>
    </source>
</evidence>
<comment type="caution">
    <text evidence="2">The sequence shown here is derived from an EMBL/GenBank/DDBJ whole genome shotgun (WGS) entry which is preliminary data.</text>
</comment>
<dbReference type="STRING" id="742743.HMPREF9453_00491"/>
<organism evidence="2 3">
    <name type="scientific">Dialister succinatiphilus YIT 11850</name>
    <dbReference type="NCBI Taxonomy" id="742743"/>
    <lineage>
        <taxon>Bacteria</taxon>
        <taxon>Bacillati</taxon>
        <taxon>Bacillota</taxon>
        <taxon>Negativicutes</taxon>
        <taxon>Veillonellales</taxon>
        <taxon>Veillonellaceae</taxon>
        <taxon>Dialister</taxon>
    </lineage>
</organism>
<dbReference type="RefSeq" id="WP_008858995.1">
    <property type="nucleotide sequence ID" value="NZ_JH591187.1"/>
</dbReference>
<dbReference type="EMBL" id="ADLT01000015">
    <property type="protein sequence ID" value="EHO63474.1"/>
    <property type="molecule type" value="Genomic_DNA"/>
</dbReference>
<sequence length="363" mass="40823">MNNNIRKLRCVIPDRTAGKYPRLLSLFDNNEAMTPEYSSMTTFLNHLIGDMESQGISVERFSLFNTSRGIAYKFSDGLLLVPVPVYQKGGTGLFSFHDIESVFKDVDGCGTIQLYQLQGQKKPMLIHTACSRDAIMKRLDCALEIAGNRSPVHAWVYNPDVQAMTDRLSTETYGEPLCVYSPEAEISAEDIARNLSGKPKAEQARILANVIQSLGWNALQSDERKQFVRMVVDKAFHVTAAADMAAIASQIDEDSAGDKKEAEKSSHSPEQKNVSLPEWENRLIWQRDTETGRSCSLEKARDSMERDDSAFRSCWRNIISYLKGNVVETTEDTFISSEYHYKIPLFRKDTISSDDDAVSSDDK</sequence>
<evidence type="ECO:0000313" key="3">
    <source>
        <dbReference type="Proteomes" id="UP000003277"/>
    </source>
</evidence>
<reference evidence="2 3" key="1">
    <citation type="submission" date="2011-11" db="EMBL/GenBank/DDBJ databases">
        <title>The Genome Sequence of Dialister succinatiphilus YIT 11850.</title>
        <authorList>
            <consortium name="The Broad Institute Genome Sequencing Platform"/>
            <person name="Earl A."/>
            <person name="Ward D."/>
            <person name="Feldgarden M."/>
            <person name="Gevers D."/>
            <person name="Morotomi M."/>
            <person name="Young S.K."/>
            <person name="Zeng Q."/>
            <person name="Gargeya S."/>
            <person name="Fitzgerald M."/>
            <person name="Haas B."/>
            <person name="Abouelleil A."/>
            <person name="Alvarado L."/>
            <person name="Arachchi H.M."/>
            <person name="Berlin A."/>
            <person name="Brown A."/>
            <person name="Chapman S.B."/>
            <person name="Dunbar C."/>
            <person name="Gearin G."/>
            <person name="Goldberg J."/>
            <person name="Griggs A."/>
            <person name="Gujja S."/>
            <person name="Heiman D."/>
            <person name="Howarth C."/>
            <person name="Lui A."/>
            <person name="MacDonald P.J.P."/>
            <person name="Montmayeur A."/>
            <person name="Murphy C."/>
            <person name="Neiman D."/>
            <person name="Pearson M."/>
            <person name="Priest M."/>
            <person name="Roberts A."/>
            <person name="Saif S."/>
            <person name="Shea T."/>
            <person name="Sisk P."/>
            <person name="Stolte C."/>
            <person name="Sykes S."/>
            <person name="Wortman J."/>
            <person name="Nusbaum C."/>
            <person name="Birren B."/>
        </authorList>
    </citation>
    <scope>NUCLEOTIDE SEQUENCE [LARGE SCALE GENOMIC DNA]</scope>
    <source>
        <strain evidence="2 3">YIT 11850</strain>
    </source>
</reference>
<name>H1CYQ3_9FIRM</name>
<gene>
    <name evidence="2" type="ORF">HMPREF9453_00491</name>
</gene>
<feature type="region of interest" description="Disordered" evidence="1">
    <location>
        <begin position="252"/>
        <end position="274"/>
    </location>
</feature>